<evidence type="ECO:0000256" key="2">
    <source>
        <dbReference type="ARBA" id="ARBA00022729"/>
    </source>
</evidence>
<dbReference type="InterPro" id="IPR013595">
    <property type="entry name" value="Pept_S33_TAP-like_C"/>
</dbReference>
<dbReference type="Pfam" id="PF00561">
    <property type="entry name" value="Abhydrolase_1"/>
    <property type="match status" value="1"/>
</dbReference>
<keyword evidence="2" id="KW-0732">Signal</keyword>
<dbReference type="PANTHER" id="PTHR43248">
    <property type="entry name" value="2-SUCCINYL-6-HYDROXY-2,4-CYCLOHEXADIENE-1-CARBOXYLATE SYNTHASE"/>
    <property type="match status" value="1"/>
</dbReference>
<proteinExistence type="inferred from homology"/>
<comment type="caution">
    <text evidence="6">The sequence shown here is derived from an EMBL/GenBank/DDBJ whole genome shotgun (WGS) entry which is preliminary data.</text>
</comment>
<dbReference type="InterPro" id="IPR000073">
    <property type="entry name" value="AB_hydrolase_1"/>
</dbReference>
<dbReference type="Pfam" id="PF08386">
    <property type="entry name" value="Abhydrolase_4"/>
    <property type="match status" value="1"/>
</dbReference>
<evidence type="ECO:0000259" key="5">
    <source>
        <dbReference type="Pfam" id="PF08386"/>
    </source>
</evidence>
<evidence type="ECO:0000313" key="6">
    <source>
        <dbReference type="EMBL" id="MFC6042090.1"/>
    </source>
</evidence>
<evidence type="ECO:0000256" key="3">
    <source>
        <dbReference type="ARBA" id="ARBA00022801"/>
    </source>
</evidence>
<evidence type="ECO:0000259" key="4">
    <source>
        <dbReference type="Pfam" id="PF00561"/>
    </source>
</evidence>
<evidence type="ECO:0000256" key="1">
    <source>
        <dbReference type="ARBA" id="ARBA00010088"/>
    </source>
</evidence>
<dbReference type="PANTHER" id="PTHR43248:SF29">
    <property type="entry name" value="TRIPEPTIDYL AMINOPEPTIDASE"/>
    <property type="match status" value="1"/>
</dbReference>
<feature type="domain" description="AB hydrolase-1" evidence="4">
    <location>
        <begin position="114"/>
        <end position="294"/>
    </location>
</feature>
<reference evidence="7" key="1">
    <citation type="journal article" date="2019" name="Int. J. Syst. Evol. Microbiol.">
        <title>The Global Catalogue of Microorganisms (GCM) 10K type strain sequencing project: providing services to taxonomists for standard genome sequencing and annotation.</title>
        <authorList>
            <consortium name="The Broad Institute Genomics Platform"/>
            <consortium name="The Broad Institute Genome Sequencing Center for Infectious Disease"/>
            <person name="Wu L."/>
            <person name="Ma J."/>
        </authorList>
    </citation>
    <scope>NUCLEOTIDE SEQUENCE [LARGE SCALE GENOMIC DNA]</scope>
    <source>
        <strain evidence="7">CCUG 54522</strain>
    </source>
</reference>
<dbReference type="SUPFAM" id="SSF53474">
    <property type="entry name" value="alpha/beta-Hydrolases"/>
    <property type="match status" value="1"/>
</dbReference>
<organism evidence="6 7">
    <name type="scientific">Nocardioides hankookensis</name>
    <dbReference type="NCBI Taxonomy" id="443157"/>
    <lineage>
        <taxon>Bacteria</taxon>
        <taxon>Bacillati</taxon>
        <taxon>Actinomycetota</taxon>
        <taxon>Actinomycetes</taxon>
        <taxon>Propionibacteriales</taxon>
        <taxon>Nocardioidaceae</taxon>
        <taxon>Nocardioides</taxon>
    </lineage>
</organism>
<accession>A0ABW1LF20</accession>
<feature type="domain" description="Peptidase S33 tripeptidyl aminopeptidase-like C-terminal" evidence="5">
    <location>
        <begin position="424"/>
        <end position="526"/>
    </location>
</feature>
<keyword evidence="3 6" id="KW-0378">Hydrolase</keyword>
<gene>
    <name evidence="6" type="ORF">ACFPYL_03350</name>
</gene>
<evidence type="ECO:0000313" key="7">
    <source>
        <dbReference type="Proteomes" id="UP001596135"/>
    </source>
</evidence>
<dbReference type="RefSeq" id="WP_379150323.1">
    <property type="nucleotide sequence ID" value="NZ_JBHSRJ010000002.1"/>
</dbReference>
<sequence>MTPRVVRWVALLLVAALVLAGVGVAALAVLGGDDGLPDPASVPTSTPAPGSDTPPRPGLARFYSQTLDWEWCHGIELCASLEVPLDYRHPDGETIELAVLRVPAADPGKRIGSLVVNPGGPGAPGTDYAENAAVPGNVFTAPVLAAYDVVGFDPRGTGSSDPVDCLSDDELDAYVAQDPDPETPAEVQTYTGFVDAIGAGCADRSGALAAHVTTIEAARDLDVLRAALGESTLAYYGASYGTKLGATYADLFPDRVGRLVLDGAVDVSLSSRDLSLQQAGGFETALRAYVQSCLDAADEGDDCFLGDTLDAGLTRIQQLLADVDAHPLPTDGDRDLDVGNAFYGLVLPLYSRDYWPALTQGLKAAFDGDGTLLLRFSDVYSSRGADGYTDNSTEAFYAISCLDDPWSIPASQVPAELPDFEAASPTFGDVFAWGLTGCGGMQVTSSEKPRDIRAAGAAPIVVIGTTRDPATPYAWAEHLADQLESGVLVSRDGDGHTGYTEGNTCVDDAVDAYLLRDTVPEDGLDC</sequence>
<dbReference type="GO" id="GO:0016787">
    <property type="term" value="F:hydrolase activity"/>
    <property type="evidence" value="ECO:0007669"/>
    <property type="project" value="UniProtKB-KW"/>
</dbReference>
<dbReference type="Proteomes" id="UP001596135">
    <property type="component" value="Unassembled WGS sequence"/>
</dbReference>
<dbReference type="Gene3D" id="3.40.50.1820">
    <property type="entry name" value="alpha/beta hydrolase"/>
    <property type="match status" value="1"/>
</dbReference>
<name>A0ABW1LF20_9ACTN</name>
<dbReference type="InterPro" id="IPR029058">
    <property type="entry name" value="AB_hydrolase_fold"/>
</dbReference>
<dbReference type="EMBL" id="JBHSRJ010000002">
    <property type="protein sequence ID" value="MFC6042090.1"/>
    <property type="molecule type" value="Genomic_DNA"/>
</dbReference>
<comment type="similarity">
    <text evidence="1">Belongs to the peptidase S33 family.</text>
</comment>
<keyword evidence="7" id="KW-1185">Reference proteome</keyword>
<protein>
    <submittedName>
        <fullName evidence="6">Alpha/beta hydrolase</fullName>
    </submittedName>
</protein>
<dbReference type="InterPro" id="IPR051601">
    <property type="entry name" value="Serine_prot/Carboxylest_S33"/>
</dbReference>